<keyword evidence="5" id="KW-1185">Reference proteome</keyword>
<protein>
    <submittedName>
        <fullName evidence="4">Uncharacterized protein</fullName>
    </submittedName>
</protein>
<evidence type="ECO:0000256" key="1">
    <source>
        <dbReference type="SAM" id="Coils"/>
    </source>
</evidence>
<keyword evidence="1" id="KW-0175">Coiled coil</keyword>
<reference evidence="4" key="1">
    <citation type="submission" date="2022-01" db="EMBL/GenBank/DDBJ databases">
        <authorList>
            <person name="Jo J.-H."/>
            <person name="Im W.-T."/>
        </authorList>
    </citation>
    <scope>NUCLEOTIDE SEQUENCE</scope>
    <source>
        <strain evidence="4">I2-34</strain>
    </source>
</reference>
<accession>A0ABS9LDD6</accession>
<sequence length="177" mass="18187">MHVCFQVATVAAAAVLALTSCSPPAVPGPDATSGASATAATPPPAAVPPATAGGTGPAARPQEPGSQTPQPGKSMSRSAQWGSYSGRQEACVAVAANVAVLLLVPLSFLTEVDQEELADLEAQVAKTRNRVPRALEKDFAHLEKVLAKNNANEEFDDEAFLDAVEPIQDWLAANCAS</sequence>
<feature type="coiled-coil region" evidence="1">
    <location>
        <begin position="110"/>
        <end position="137"/>
    </location>
</feature>
<evidence type="ECO:0000313" key="4">
    <source>
        <dbReference type="EMBL" id="MCG2624591.1"/>
    </source>
</evidence>
<feature type="region of interest" description="Disordered" evidence="2">
    <location>
        <begin position="24"/>
        <end position="80"/>
    </location>
</feature>
<dbReference type="RefSeq" id="WP_237826716.1">
    <property type="nucleotide sequence ID" value="NZ_JAKLTQ010000027.1"/>
</dbReference>
<evidence type="ECO:0000256" key="2">
    <source>
        <dbReference type="SAM" id="MobiDB-lite"/>
    </source>
</evidence>
<feature type="compositionally biased region" description="Polar residues" evidence="2">
    <location>
        <begin position="64"/>
        <end position="80"/>
    </location>
</feature>
<dbReference type="EMBL" id="JAKLTQ010000027">
    <property type="protein sequence ID" value="MCG2624591.1"/>
    <property type="molecule type" value="Genomic_DNA"/>
</dbReference>
<comment type="caution">
    <text evidence="4">The sequence shown here is derived from an EMBL/GenBank/DDBJ whole genome shotgun (WGS) entry which is preliminary data.</text>
</comment>
<feature type="signal peptide" evidence="3">
    <location>
        <begin position="1"/>
        <end position="27"/>
    </location>
</feature>
<feature type="chain" id="PRO_5046309364" evidence="3">
    <location>
        <begin position="28"/>
        <end position="177"/>
    </location>
</feature>
<feature type="compositionally biased region" description="Low complexity" evidence="2">
    <location>
        <begin position="28"/>
        <end position="40"/>
    </location>
</feature>
<gene>
    <name evidence="4" type="ORF">LVY72_22120</name>
</gene>
<dbReference type="Proteomes" id="UP001165368">
    <property type="component" value="Unassembled WGS sequence"/>
</dbReference>
<evidence type="ECO:0000313" key="5">
    <source>
        <dbReference type="Proteomes" id="UP001165368"/>
    </source>
</evidence>
<organism evidence="4 5">
    <name type="scientific">Arthrobacter hankyongi</name>
    <dbReference type="NCBI Taxonomy" id="2904801"/>
    <lineage>
        <taxon>Bacteria</taxon>
        <taxon>Bacillati</taxon>
        <taxon>Actinomycetota</taxon>
        <taxon>Actinomycetes</taxon>
        <taxon>Micrococcales</taxon>
        <taxon>Micrococcaceae</taxon>
        <taxon>Arthrobacter</taxon>
    </lineage>
</organism>
<keyword evidence="3" id="KW-0732">Signal</keyword>
<name>A0ABS9LDD6_9MICC</name>
<proteinExistence type="predicted"/>
<evidence type="ECO:0000256" key="3">
    <source>
        <dbReference type="SAM" id="SignalP"/>
    </source>
</evidence>